<accession>A0A8T0VEG3</accession>
<feature type="compositionally biased region" description="Polar residues" evidence="1">
    <location>
        <begin position="89"/>
        <end position="110"/>
    </location>
</feature>
<gene>
    <name evidence="2" type="ORF">PVAP13_2NG043338</name>
</gene>
<keyword evidence="3" id="KW-1185">Reference proteome</keyword>
<organism evidence="2 3">
    <name type="scientific">Panicum virgatum</name>
    <name type="common">Blackwell switchgrass</name>
    <dbReference type="NCBI Taxonomy" id="38727"/>
    <lineage>
        <taxon>Eukaryota</taxon>
        <taxon>Viridiplantae</taxon>
        <taxon>Streptophyta</taxon>
        <taxon>Embryophyta</taxon>
        <taxon>Tracheophyta</taxon>
        <taxon>Spermatophyta</taxon>
        <taxon>Magnoliopsida</taxon>
        <taxon>Liliopsida</taxon>
        <taxon>Poales</taxon>
        <taxon>Poaceae</taxon>
        <taxon>PACMAD clade</taxon>
        <taxon>Panicoideae</taxon>
        <taxon>Panicodae</taxon>
        <taxon>Paniceae</taxon>
        <taxon>Panicinae</taxon>
        <taxon>Panicum</taxon>
        <taxon>Panicum sect. Hiantes</taxon>
    </lineage>
</organism>
<name>A0A8T0VEG3_PANVG</name>
<proteinExistence type="predicted"/>
<sequence length="172" mass="18176">MLHRLSLVGPQVRTRAPPPGDAAASCCAFLLFIWRRRSRVSEGGDASVSLGLLRSRIPPAASAHPVRRPAGPAGASVLEVRSGGPGDRSISSELSTAAVSSVPSTPQAPSRSPRDPSIFLCSLHGCSPSWEQPPAAAASPIHLCRRRLSASIKLIRPNPSYHICSSRVQCQF</sequence>
<dbReference type="EMBL" id="CM029040">
    <property type="protein sequence ID" value="KAG2631684.1"/>
    <property type="molecule type" value="Genomic_DNA"/>
</dbReference>
<reference evidence="2 3" key="1">
    <citation type="submission" date="2020-05" db="EMBL/GenBank/DDBJ databases">
        <title>WGS assembly of Panicum virgatum.</title>
        <authorList>
            <person name="Lovell J.T."/>
            <person name="Jenkins J."/>
            <person name="Shu S."/>
            <person name="Juenger T.E."/>
            <person name="Schmutz J."/>
        </authorList>
    </citation>
    <scope>NUCLEOTIDE SEQUENCE [LARGE SCALE GENOMIC DNA]</scope>
    <source>
        <strain evidence="3">cv. AP13</strain>
    </source>
</reference>
<dbReference type="AlphaFoldDB" id="A0A8T0VEG3"/>
<protein>
    <submittedName>
        <fullName evidence="2">Uncharacterized protein</fullName>
    </submittedName>
</protein>
<evidence type="ECO:0000313" key="2">
    <source>
        <dbReference type="EMBL" id="KAG2631684.1"/>
    </source>
</evidence>
<evidence type="ECO:0000256" key="1">
    <source>
        <dbReference type="SAM" id="MobiDB-lite"/>
    </source>
</evidence>
<dbReference type="Proteomes" id="UP000823388">
    <property type="component" value="Chromosome 2N"/>
</dbReference>
<evidence type="ECO:0000313" key="3">
    <source>
        <dbReference type="Proteomes" id="UP000823388"/>
    </source>
</evidence>
<feature type="region of interest" description="Disordered" evidence="1">
    <location>
        <begin position="61"/>
        <end position="113"/>
    </location>
</feature>
<comment type="caution">
    <text evidence="2">The sequence shown here is derived from an EMBL/GenBank/DDBJ whole genome shotgun (WGS) entry which is preliminary data.</text>
</comment>